<sequence>IHCESYTMDDENIVSVILRDTGDLQIDESYRFCLVLLQEKKIKKDLIVGCSNVTKLQAIQNDDDGGARANLSLKNMPTSNEINFTDISKLDKISNKDDEITNHVNHEVNEREPTEINNKPMVYDEDQSMALFGQINPTFLPGLGIGILLISLVLIVWGARKFRNERNNNRTGSICYSAAIDQIKTVQSFPKVLKDKRNYGKLTELFVIIVRWKLKFKQ</sequence>
<evidence type="ECO:0000313" key="3">
    <source>
        <dbReference type="Proteomes" id="UP001151699"/>
    </source>
</evidence>
<keyword evidence="3" id="KW-1185">Reference proteome</keyword>
<name>A0A9Q0N6J6_9DIPT</name>
<dbReference type="EMBL" id="WJQU01000002">
    <property type="protein sequence ID" value="KAJ6643821.1"/>
    <property type="molecule type" value="Genomic_DNA"/>
</dbReference>
<comment type="caution">
    <text evidence="2">The sequence shown here is derived from an EMBL/GenBank/DDBJ whole genome shotgun (WGS) entry which is preliminary data.</text>
</comment>
<feature type="non-terminal residue" evidence="2">
    <location>
        <position position="1"/>
    </location>
</feature>
<feature type="transmembrane region" description="Helical" evidence="1">
    <location>
        <begin position="139"/>
        <end position="159"/>
    </location>
</feature>
<gene>
    <name evidence="2" type="ORF">Bhyg_08786</name>
</gene>
<evidence type="ECO:0000313" key="2">
    <source>
        <dbReference type="EMBL" id="KAJ6643821.1"/>
    </source>
</evidence>
<organism evidence="2 3">
    <name type="scientific">Pseudolycoriella hygida</name>
    <dbReference type="NCBI Taxonomy" id="35572"/>
    <lineage>
        <taxon>Eukaryota</taxon>
        <taxon>Metazoa</taxon>
        <taxon>Ecdysozoa</taxon>
        <taxon>Arthropoda</taxon>
        <taxon>Hexapoda</taxon>
        <taxon>Insecta</taxon>
        <taxon>Pterygota</taxon>
        <taxon>Neoptera</taxon>
        <taxon>Endopterygota</taxon>
        <taxon>Diptera</taxon>
        <taxon>Nematocera</taxon>
        <taxon>Sciaroidea</taxon>
        <taxon>Sciaridae</taxon>
        <taxon>Pseudolycoriella</taxon>
    </lineage>
</organism>
<keyword evidence="1" id="KW-0812">Transmembrane</keyword>
<evidence type="ECO:0000256" key="1">
    <source>
        <dbReference type="SAM" id="Phobius"/>
    </source>
</evidence>
<proteinExistence type="predicted"/>
<dbReference type="AlphaFoldDB" id="A0A9Q0N6J6"/>
<keyword evidence="1" id="KW-0472">Membrane</keyword>
<protein>
    <submittedName>
        <fullName evidence="2">Uncharacterized protein</fullName>
    </submittedName>
</protein>
<accession>A0A9Q0N6J6</accession>
<reference evidence="2" key="1">
    <citation type="submission" date="2022-07" db="EMBL/GenBank/DDBJ databases">
        <authorList>
            <person name="Trinca V."/>
            <person name="Uliana J.V.C."/>
            <person name="Torres T.T."/>
            <person name="Ward R.J."/>
            <person name="Monesi N."/>
        </authorList>
    </citation>
    <scope>NUCLEOTIDE SEQUENCE</scope>
    <source>
        <strain evidence="2">HSMRA1968</strain>
        <tissue evidence="2">Whole embryos</tissue>
    </source>
</reference>
<dbReference type="OrthoDB" id="10392369at2759"/>
<keyword evidence="1" id="KW-1133">Transmembrane helix</keyword>
<dbReference type="Proteomes" id="UP001151699">
    <property type="component" value="Chromosome B"/>
</dbReference>